<feature type="compositionally biased region" description="Basic and acidic residues" evidence="1">
    <location>
        <begin position="198"/>
        <end position="215"/>
    </location>
</feature>
<accession>A0A225VL00</accession>
<evidence type="ECO:0000256" key="1">
    <source>
        <dbReference type="SAM" id="MobiDB-lite"/>
    </source>
</evidence>
<feature type="region of interest" description="Disordered" evidence="1">
    <location>
        <begin position="284"/>
        <end position="303"/>
    </location>
</feature>
<feature type="compositionally biased region" description="Basic and acidic residues" evidence="1">
    <location>
        <begin position="284"/>
        <end position="293"/>
    </location>
</feature>
<name>A0A225VL00_9STRA</name>
<comment type="caution">
    <text evidence="2">The sequence shown here is derived from an EMBL/GenBank/DDBJ whole genome shotgun (WGS) entry which is preliminary data.</text>
</comment>
<evidence type="ECO:0008006" key="4">
    <source>
        <dbReference type="Google" id="ProtNLM"/>
    </source>
</evidence>
<evidence type="ECO:0000313" key="3">
    <source>
        <dbReference type="Proteomes" id="UP000198211"/>
    </source>
</evidence>
<proteinExistence type="predicted"/>
<dbReference type="AlphaFoldDB" id="A0A225VL00"/>
<gene>
    <name evidence="2" type="ORF">PHMEG_00022084</name>
</gene>
<protein>
    <recommendedName>
        <fullName evidence="4">Aspartic protease</fullName>
    </recommendedName>
</protein>
<feature type="region of interest" description="Disordered" evidence="1">
    <location>
        <begin position="184"/>
        <end position="237"/>
    </location>
</feature>
<reference evidence="3" key="1">
    <citation type="submission" date="2017-03" db="EMBL/GenBank/DDBJ databases">
        <title>Phytopthora megakarya and P. palmivora, two closely related causual agents of cacao black pod achieved similar genome size and gene model numbers by different mechanisms.</title>
        <authorList>
            <person name="Ali S."/>
            <person name="Shao J."/>
            <person name="Larry D.J."/>
            <person name="Kronmiller B."/>
            <person name="Shen D."/>
            <person name="Strem M.D."/>
            <person name="Melnick R.L."/>
            <person name="Guiltinan M.J."/>
            <person name="Tyler B.M."/>
            <person name="Meinhardt L.W."/>
            <person name="Bailey B.A."/>
        </authorList>
    </citation>
    <scope>NUCLEOTIDE SEQUENCE [LARGE SCALE GENOMIC DNA]</scope>
    <source>
        <strain evidence="3">zdho120</strain>
    </source>
</reference>
<evidence type="ECO:0000313" key="2">
    <source>
        <dbReference type="EMBL" id="OWZ05764.1"/>
    </source>
</evidence>
<sequence>MADGSLCLPDEVRLQLSGRRQLFSGNSRLVTFDQHHKIPVAGSVEIAIRRSASDRQKLWATRGEQWVPTAVKGLGSTQYLRITNVSERSVTLQRDTRVGIWLAGNHVPRMPGFVSIGSRRYAEWQNLALQATTEQQAVDEVVGTATEPMVDKPLYEPPTKILMGRQERPKAMIVLSASAKESTTVQDIAGEVSAGSQPKEKSRINTTEPKGETKSGRRSCSTELGGPQVEPKKEADDDLDDAVCYHEGGDIFPEDIENNLAVLPEVEATTKEVTIDYIQVDDPHATPVERDDYVASSGSDATC</sequence>
<dbReference type="OrthoDB" id="129416at2759"/>
<dbReference type="Proteomes" id="UP000198211">
    <property type="component" value="Unassembled WGS sequence"/>
</dbReference>
<dbReference type="EMBL" id="NBNE01004260">
    <property type="protein sequence ID" value="OWZ05764.1"/>
    <property type="molecule type" value="Genomic_DNA"/>
</dbReference>
<organism evidence="2 3">
    <name type="scientific">Phytophthora megakarya</name>
    <dbReference type="NCBI Taxonomy" id="4795"/>
    <lineage>
        <taxon>Eukaryota</taxon>
        <taxon>Sar</taxon>
        <taxon>Stramenopiles</taxon>
        <taxon>Oomycota</taxon>
        <taxon>Peronosporomycetes</taxon>
        <taxon>Peronosporales</taxon>
        <taxon>Peronosporaceae</taxon>
        <taxon>Phytophthora</taxon>
    </lineage>
</organism>
<keyword evidence="3" id="KW-1185">Reference proteome</keyword>